<evidence type="ECO:0000259" key="1">
    <source>
        <dbReference type="Pfam" id="PF04734"/>
    </source>
</evidence>
<accession>A0A0S7XN92</accession>
<dbReference type="InterPro" id="IPR031329">
    <property type="entry name" value="NEUT/ALK_ceramidase_N"/>
</dbReference>
<feature type="domain" description="Neutral/alkaline non-lysosomal ceramidase N-terminal" evidence="1">
    <location>
        <begin position="3"/>
        <end position="201"/>
    </location>
</feature>
<proteinExistence type="predicted"/>
<dbReference type="EMBL" id="LIZY01000088">
    <property type="protein sequence ID" value="KPJ63308.1"/>
    <property type="molecule type" value="Genomic_DNA"/>
</dbReference>
<dbReference type="Pfam" id="PF04734">
    <property type="entry name" value="Ceramidase_alk"/>
    <property type="match status" value="1"/>
</dbReference>
<reference evidence="2 3" key="1">
    <citation type="journal article" date="2015" name="Microbiome">
        <title>Genomic resolution of linkages in carbon, nitrogen, and sulfur cycling among widespread estuary sediment bacteria.</title>
        <authorList>
            <person name="Baker B.J."/>
            <person name="Lazar C.S."/>
            <person name="Teske A.P."/>
            <person name="Dick G.J."/>
        </authorList>
    </citation>
    <scope>NUCLEOTIDE SEQUENCE [LARGE SCALE GENOMIC DNA]</scope>
    <source>
        <strain evidence="2">DG_56</strain>
    </source>
</reference>
<evidence type="ECO:0000313" key="2">
    <source>
        <dbReference type="EMBL" id="KPJ63308.1"/>
    </source>
</evidence>
<sequence>MNAGTAVVDITPATGTALAGYFHQRRATAVHDPLLVKALVLESGENAVAIVACDLIALTRDTVQRLRKTAEIQCGICAQDIMVACTHTHLGPATIDAFETSADHAALDRTVEAASQALLEAKSALQPVILRMSRAQLHGVAFNRRYRMADGTVRTNPGVRPDIIGPVGPVDPDVIVLSLTRDAGDPIAVIVSFALHLDTIGGDVVSADYPAFMSALIQAELGEQVVPMFLNGACADINHIDFVSPCHPIQGFERAQAIGEALGRKVLQLLPEGKSASPRIRARSQTLRLDIRTIAPDDVAKAQEVLAGAPVPTSMTMERIWARETVEVSRLPRSVEVEIQGLLLGDCALVGIPCEVFAELGLEIKQRSPFPMTGVVELAN</sequence>
<dbReference type="PATRIC" id="fig|1704032.3.peg.657"/>
<name>A0A0S7XN92_9BACT</name>
<evidence type="ECO:0000313" key="3">
    <source>
        <dbReference type="Proteomes" id="UP000052020"/>
    </source>
</evidence>
<protein>
    <recommendedName>
        <fullName evidence="1">Neutral/alkaline non-lysosomal ceramidase N-terminal domain-containing protein</fullName>
    </recommendedName>
</protein>
<organism evidence="2 3">
    <name type="scientific">candidate division KD3-62 bacterium DG_56</name>
    <dbReference type="NCBI Taxonomy" id="1704032"/>
    <lineage>
        <taxon>Bacteria</taxon>
        <taxon>candidate division KD3-62</taxon>
    </lineage>
</organism>
<comment type="caution">
    <text evidence="2">The sequence shown here is derived from an EMBL/GenBank/DDBJ whole genome shotgun (WGS) entry which is preliminary data.</text>
</comment>
<dbReference type="Proteomes" id="UP000052020">
    <property type="component" value="Unassembled WGS sequence"/>
</dbReference>
<dbReference type="AlphaFoldDB" id="A0A0S7XN92"/>
<gene>
    <name evidence="2" type="ORF">AMK68_04055</name>
</gene>
<feature type="non-terminal residue" evidence="2">
    <location>
        <position position="380"/>
    </location>
</feature>